<feature type="transmembrane region" description="Helical" evidence="6">
    <location>
        <begin position="522"/>
        <end position="539"/>
    </location>
</feature>
<feature type="transmembrane region" description="Helical" evidence="6">
    <location>
        <begin position="247"/>
        <end position="268"/>
    </location>
</feature>
<sequence length="589" mass="59845">MISAGIPVAGWTAPSAPAATKATVRNKAIVLLSAGFLGMASTMPSGGPAAIASGCRAGVYPGTPPGEAAGRARGGVRTRVAARRPFASWTQWVQDAGVTELTADQRAAAARPAPTPSHPAAMLAVLLSAWFMAQFDFFVVNVAAPSLEHDLHTGPAALELIVGGYAFAYASGMITGGRLGDLFGHRRTFVAGLAAFAVTSLLCGIAVSPGQLVGARLLQGFAGAVMVPQVLATITATFPAHARGRAMAWYGVAGGSASVAGQVLGGLLLDADVLGLGWRILFLVNVPIGVAAAVLAMRFLPAVRPARRARLDLLGASGVALALGLVLVPLAMGRTAGWPVWTWLCLAAAVPVGAATVYWQRTLTARGGDPVVDLTLFREGSYLAGVVAQAAFMAYWASLMFTLTLLLQGGFGLGPFEAGLAFAPTGVCFAGSSLLSRPLVQRYGLRILQLGSVVTVTGLAALTLVLALRPDHGALPWVILTMAVAGVGNGLTFPQLIGASLVRVPARRAGTGAGVLTTAQQFGGAAGVAVIGAAFFALAGPSPDTADHARAAMWTTLVSVALTCVVTVLTIVLRRAADRAARAEKAAGG</sequence>
<dbReference type="PANTHER" id="PTHR42718">
    <property type="entry name" value="MAJOR FACILITATOR SUPERFAMILY MULTIDRUG TRANSPORTER MFSC"/>
    <property type="match status" value="1"/>
</dbReference>
<feature type="transmembrane region" description="Helical" evidence="6">
    <location>
        <begin position="338"/>
        <end position="359"/>
    </location>
</feature>
<evidence type="ECO:0000259" key="7">
    <source>
        <dbReference type="PROSITE" id="PS50850"/>
    </source>
</evidence>
<comment type="subcellular location">
    <subcellularLocation>
        <location evidence="1">Cell membrane</location>
        <topology evidence="1">Multi-pass membrane protein</topology>
    </subcellularLocation>
</comment>
<dbReference type="EMBL" id="CP048261">
    <property type="protein sequence ID" value="QST84627.1"/>
    <property type="molecule type" value="Genomic_DNA"/>
</dbReference>
<feature type="transmembrane region" description="Helical" evidence="6">
    <location>
        <begin position="551"/>
        <end position="573"/>
    </location>
</feature>
<dbReference type="PANTHER" id="PTHR42718:SF39">
    <property type="entry name" value="ACTINORHODIN TRANSPORTER-RELATED"/>
    <property type="match status" value="1"/>
</dbReference>
<dbReference type="CDD" id="cd17321">
    <property type="entry name" value="MFS_MMR_MDR_like"/>
    <property type="match status" value="1"/>
</dbReference>
<feature type="transmembrane region" description="Helical" evidence="6">
    <location>
        <begin position="474"/>
        <end position="502"/>
    </location>
</feature>
<dbReference type="SUPFAM" id="SSF103473">
    <property type="entry name" value="MFS general substrate transporter"/>
    <property type="match status" value="2"/>
</dbReference>
<feature type="transmembrane region" description="Helical" evidence="6">
    <location>
        <begin position="418"/>
        <end position="435"/>
    </location>
</feature>
<keyword evidence="4 6" id="KW-0472">Membrane</keyword>
<feature type="domain" description="Major facilitator superfamily (MFS) profile" evidence="7">
    <location>
        <begin position="122"/>
        <end position="579"/>
    </location>
</feature>
<dbReference type="InterPro" id="IPR036259">
    <property type="entry name" value="MFS_trans_sf"/>
</dbReference>
<evidence type="ECO:0000256" key="5">
    <source>
        <dbReference type="ARBA" id="ARBA00023251"/>
    </source>
</evidence>
<keyword evidence="5" id="KW-0046">Antibiotic resistance</keyword>
<evidence type="ECO:0000313" key="9">
    <source>
        <dbReference type="Proteomes" id="UP000011074"/>
    </source>
</evidence>
<keyword evidence="2 6" id="KW-0812">Transmembrane</keyword>
<reference evidence="8" key="3">
    <citation type="journal article" date="2021" name="bioRxiv">
        <title>Bilateral symmetry of linear streptomycete chromosomes.</title>
        <authorList>
            <person name="Algora-Gallardo L."/>
            <person name="Schniete J.K."/>
            <person name="Mark D.R."/>
            <person name="Hunter I.S."/>
            <person name="Herron P.R."/>
        </authorList>
    </citation>
    <scope>NUCLEOTIDE SEQUENCE</scope>
    <source>
        <strain evidence="8">ATCC 10970</strain>
    </source>
</reference>
<dbReference type="Pfam" id="PF07690">
    <property type="entry name" value="MFS_1"/>
    <property type="match status" value="2"/>
</dbReference>
<reference evidence="8" key="1">
    <citation type="submission" date="2012-12" db="EMBL/GenBank/DDBJ databases">
        <authorList>
            <person name="Pethick F.E."/>
            <person name="MacFadyen A.C."/>
            <person name="Tang Z."/>
            <person name="Sangal V."/>
            <person name="Tze-Tze L."/>
            <person name="Chu J."/>
            <person name="Guo M."/>
            <person name="Kirby R."/>
            <person name="Hoskisson P.A."/>
            <person name="Herron P.R."/>
            <person name="Hunter I.S."/>
        </authorList>
    </citation>
    <scope>NUCLEOTIDE SEQUENCE</scope>
    <source>
        <strain evidence="8">ATCC 10970</strain>
    </source>
</reference>
<dbReference type="GO" id="GO:0005886">
    <property type="term" value="C:plasma membrane"/>
    <property type="evidence" value="ECO:0007669"/>
    <property type="project" value="UniProtKB-SubCell"/>
</dbReference>
<dbReference type="Proteomes" id="UP000011074">
    <property type="component" value="Chromosome"/>
</dbReference>
<accession>A0A8A1UW68</accession>
<dbReference type="GO" id="GO:0046677">
    <property type="term" value="P:response to antibiotic"/>
    <property type="evidence" value="ECO:0007669"/>
    <property type="project" value="UniProtKB-KW"/>
</dbReference>
<evidence type="ECO:0000256" key="4">
    <source>
        <dbReference type="ARBA" id="ARBA00023136"/>
    </source>
</evidence>
<dbReference type="GO" id="GO:0022857">
    <property type="term" value="F:transmembrane transporter activity"/>
    <property type="evidence" value="ECO:0007669"/>
    <property type="project" value="InterPro"/>
</dbReference>
<name>A0A8A1UW68_STRR1</name>
<dbReference type="InterPro" id="IPR020846">
    <property type="entry name" value="MFS_dom"/>
</dbReference>
<evidence type="ECO:0000313" key="8">
    <source>
        <dbReference type="EMBL" id="QST84627.1"/>
    </source>
</evidence>
<dbReference type="PROSITE" id="PS50850">
    <property type="entry name" value="MFS"/>
    <property type="match status" value="1"/>
</dbReference>
<evidence type="ECO:0000256" key="3">
    <source>
        <dbReference type="ARBA" id="ARBA00022989"/>
    </source>
</evidence>
<dbReference type="Gene3D" id="1.20.1250.20">
    <property type="entry name" value="MFS general substrate transporter like domains"/>
    <property type="match status" value="1"/>
</dbReference>
<evidence type="ECO:0000256" key="1">
    <source>
        <dbReference type="ARBA" id="ARBA00004651"/>
    </source>
</evidence>
<feature type="transmembrane region" description="Helical" evidence="6">
    <location>
        <begin position="156"/>
        <end position="176"/>
    </location>
</feature>
<feature type="transmembrane region" description="Helical" evidence="6">
    <location>
        <begin position="313"/>
        <end position="332"/>
    </location>
</feature>
<feature type="transmembrane region" description="Helical" evidence="6">
    <location>
        <begin position="280"/>
        <end position="301"/>
    </location>
</feature>
<evidence type="ECO:0000256" key="6">
    <source>
        <dbReference type="SAM" id="Phobius"/>
    </source>
</evidence>
<keyword evidence="3 6" id="KW-1133">Transmembrane helix</keyword>
<protein>
    <submittedName>
        <fullName evidence="8">MFS transporter</fullName>
    </submittedName>
</protein>
<feature type="transmembrane region" description="Helical" evidence="6">
    <location>
        <begin position="188"/>
        <end position="208"/>
    </location>
</feature>
<feature type="transmembrane region" description="Helical" evidence="6">
    <location>
        <begin position="120"/>
        <end position="144"/>
    </location>
</feature>
<gene>
    <name evidence="8" type="ORF">SRIM_034665</name>
</gene>
<feature type="transmembrane region" description="Helical" evidence="6">
    <location>
        <begin position="220"/>
        <end position="240"/>
    </location>
</feature>
<dbReference type="InterPro" id="IPR011701">
    <property type="entry name" value="MFS"/>
</dbReference>
<proteinExistence type="predicted"/>
<reference evidence="8" key="2">
    <citation type="submission" date="2020-01" db="EMBL/GenBank/DDBJ databases">
        <authorList>
            <person name="Algora L."/>
            <person name="Schniete J.K."/>
            <person name="MacFadyen A."/>
            <person name="Hoskisson P.A."/>
            <person name="Hunter I.S."/>
            <person name="Herron P.R."/>
        </authorList>
    </citation>
    <scope>NUCLEOTIDE SEQUENCE</scope>
    <source>
        <strain evidence="8">ATCC 10970</strain>
    </source>
</reference>
<dbReference type="AlphaFoldDB" id="A0A8A1UW68"/>
<organism evidence="8 9">
    <name type="scientific">Streptomyces rimosus subsp. rimosus (strain ATCC 10970 / DSM 40260 / JCM 4667 / NRRL 2234)</name>
    <dbReference type="NCBI Taxonomy" id="1265868"/>
    <lineage>
        <taxon>Bacteria</taxon>
        <taxon>Bacillati</taxon>
        <taxon>Actinomycetota</taxon>
        <taxon>Actinomycetes</taxon>
        <taxon>Kitasatosporales</taxon>
        <taxon>Streptomycetaceae</taxon>
        <taxon>Streptomyces</taxon>
    </lineage>
</organism>
<feature type="transmembrane region" description="Helical" evidence="6">
    <location>
        <begin position="380"/>
        <end position="406"/>
    </location>
</feature>
<feature type="transmembrane region" description="Helical" evidence="6">
    <location>
        <begin position="447"/>
        <end position="468"/>
    </location>
</feature>
<evidence type="ECO:0000256" key="2">
    <source>
        <dbReference type="ARBA" id="ARBA00022692"/>
    </source>
</evidence>
<dbReference type="Gene3D" id="1.20.1720.10">
    <property type="entry name" value="Multidrug resistance protein D"/>
    <property type="match status" value="1"/>
</dbReference>